<dbReference type="InterPro" id="IPR000326">
    <property type="entry name" value="PAP2/HPO"/>
</dbReference>
<dbReference type="AlphaFoldDB" id="A0AAV7E755"/>
<dbReference type="GO" id="GO:0046839">
    <property type="term" value="P:phospholipid dephosphorylation"/>
    <property type="evidence" value="ECO:0007669"/>
    <property type="project" value="TreeGrafter"/>
</dbReference>
<comment type="subcellular location">
    <subcellularLocation>
        <location evidence="1">Membrane</location>
        <topology evidence="1">Multi-pass membrane protein</topology>
    </subcellularLocation>
</comment>
<dbReference type="InterPro" id="IPR036938">
    <property type="entry name" value="PAP2/HPO_sf"/>
</dbReference>
<organism evidence="8 9">
    <name type="scientific">Aristolochia fimbriata</name>
    <name type="common">White veined hardy Dutchman's pipe vine</name>
    <dbReference type="NCBI Taxonomy" id="158543"/>
    <lineage>
        <taxon>Eukaryota</taxon>
        <taxon>Viridiplantae</taxon>
        <taxon>Streptophyta</taxon>
        <taxon>Embryophyta</taxon>
        <taxon>Tracheophyta</taxon>
        <taxon>Spermatophyta</taxon>
        <taxon>Magnoliopsida</taxon>
        <taxon>Magnoliidae</taxon>
        <taxon>Piperales</taxon>
        <taxon>Aristolochiaceae</taxon>
        <taxon>Aristolochia</taxon>
    </lineage>
</organism>
<dbReference type="InterPro" id="IPR043216">
    <property type="entry name" value="PAP-like"/>
</dbReference>
<accession>A0AAV7E755</accession>
<protein>
    <recommendedName>
        <fullName evidence="7">Phosphatidic acid phosphatase type 2/haloperoxidase domain-containing protein</fullName>
    </recommendedName>
</protein>
<dbReference type="SMART" id="SM00014">
    <property type="entry name" value="acidPPc"/>
    <property type="match status" value="1"/>
</dbReference>
<evidence type="ECO:0000313" key="8">
    <source>
        <dbReference type="EMBL" id="KAG9444589.1"/>
    </source>
</evidence>
<gene>
    <name evidence="8" type="ORF">H6P81_015929</name>
</gene>
<dbReference type="SUPFAM" id="SSF48317">
    <property type="entry name" value="Acid phosphatase/Vanadium-dependent haloperoxidase"/>
    <property type="match status" value="1"/>
</dbReference>
<proteinExistence type="inferred from homology"/>
<sequence>MEIAEPLLYDFTTRPSMSEPSSVFFILFLVNNDPYSAVQKTHVALPFEVPGGWRQDFDSTVYFADLRVLNHHQEPDSFSTFSSVYNDSGLFGIYLVTDCQLLAIATPGQVTELELHRAKNATKSAVLMNLESRVYHNVTGDVICHGDKSVIKEGHKSFPSGHASWCFAGLAFLALYLSALVGVSRVDDYWHHWQDVFVGGLLGL</sequence>
<keyword evidence="9" id="KW-1185">Reference proteome</keyword>
<evidence type="ECO:0000256" key="5">
    <source>
        <dbReference type="ARBA" id="ARBA00023136"/>
    </source>
</evidence>
<evidence type="ECO:0000313" key="9">
    <source>
        <dbReference type="Proteomes" id="UP000825729"/>
    </source>
</evidence>
<name>A0AAV7E755_ARIFI</name>
<comment type="caution">
    <text evidence="8">The sequence shown here is derived from an EMBL/GenBank/DDBJ whole genome shotgun (WGS) entry which is preliminary data.</text>
</comment>
<dbReference type="PANTHER" id="PTHR10165">
    <property type="entry name" value="LIPID PHOSPHATE PHOSPHATASE"/>
    <property type="match status" value="1"/>
</dbReference>
<dbReference type="GO" id="GO:0016020">
    <property type="term" value="C:membrane"/>
    <property type="evidence" value="ECO:0007669"/>
    <property type="project" value="UniProtKB-SubCell"/>
</dbReference>
<reference evidence="8 9" key="1">
    <citation type="submission" date="2021-07" db="EMBL/GenBank/DDBJ databases">
        <title>The Aristolochia fimbriata genome: insights into angiosperm evolution, floral development and chemical biosynthesis.</title>
        <authorList>
            <person name="Jiao Y."/>
        </authorList>
    </citation>
    <scope>NUCLEOTIDE SEQUENCE [LARGE SCALE GENOMIC DNA]</scope>
    <source>
        <strain evidence="8">IBCAS-2021</strain>
        <tissue evidence="8">Leaf</tissue>
    </source>
</reference>
<feature type="transmembrane region" description="Helical" evidence="6">
    <location>
        <begin position="162"/>
        <end position="183"/>
    </location>
</feature>
<dbReference type="PANTHER" id="PTHR10165:SF203">
    <property type="entry name" value="LIPID PHOSPHATE PHOSPHATASE 3, CHLOROPLASTIC-RELATED"/>
    <property type="match status" value="1"/>
</dbReference>
<keyword evidence="3 6" id="KW-0812">Transmembrane</keyword>
<dbReference type="EMBL" id="JAINDJ010000006">
    <property type="protein sequence ID" value="KAG9444589.1"/>
    <property type="molecule type" value="Genomic_DNA"/>
</dbReference>
<dbReference type="Proteomes" id="UP000825729">
    <property type="component" value="Unassembled WGS sequence"/>
</dbReference>
<dbReference type="GO" id="GO:0008195">
    <property type="term" value="F:phosphatidate phosphatase activity"/>
    <property type="evidence" value="ECO:0007669"/>
    <property type="project" value="TreeGrafter"/>
</dbReference>
<dbReference type="GO" id="GO:0006644">
    <property type="term" value="P:phospholipid metabolic process"/>
    <property type="evidence" value="ECO:0007669"/>
    <property type="project" value="InterPro"/>
</dbReference>
<evidence type="ECO:0000259" key="7">
    <source>
        <dbReference type="SMART" id="SM00014"/>
    </source>
</evidence>
<feature type="domain" description="Phosphatidic acid phosphatase type 2/haloperoxidase" evidence="7">
    <location>
        <begin position="96"/>
        <end position="204"/>
    </location>
</feature>
<dbReference type="Gene3D" id="1.20.144.10">
    <property type="entry name" value="Phosphatidic acid phosphatase type 2/haloperoxidase"/>
    <property type="match status" value="1"/>
</dbReference>
<comment type="similarity">
    <text evidence="2">Belongs to the PA-phosphatase related phosphoesterase family.</text>
</comment>
<evidence type="ECO:0000256" key="4">
    <source>
        <dbReference type="ARBA" id="ARBA00022989"/>
    </source>
</evidence>
<keyword evidence="4 6" id="KW-1133">Transmembrane helix</keyword>
<keyword evidence="5 6" id="KW-0472">Membrane</keyword>
<evidence type="ECO:0000256" key="3">
    <source>
        <dbReference type="ARBA" id="ARBA00022692"/>
    </source>
</evidence>
<evidence type="ECO:0000256" key="6">
    <source>
        <dbReference type="SAM" id="Phobius"/>
    </source>
</evidence>
<evidence type="ECO:0000256" key="2">
    <source>
        <dbReference type="ARBA" id="ARBA00008816"/>
    </source>
</evidence>
<evidence type="ECO:0000256" key="1">
    <source>
        <dbReference type="ARBA" id="ARBA00004141"/>
    </source>
</evidence>